<evidence type="ECO:0000256" key="4">
    <source>
        <dbReference type="ARBA" id="ARBA00022692"/>
    </source>
</evidence>
<dbReference type="EMBL" id="JACIDJ010000003">
    <property type="protein sequence ID" value="MBB3898698.1"/>
    <property type="molecule type" value="Genomic_DNA"/>
</dbReference>
<evidence type="ECO:0000256" key="1">
    <source>
        <dbReference type="ARBA" id="ARBA00004651"/>
    </source>
</evidence>
<feature type="transmembrane region" description="Helical" evidence="7">
    <location>
        <begin position="58"/>
        <end position="79"/>
    </location>
</feature>
<evidence type="ECO:0000313" key="9">
    <source>
        <dbReference type="EMBL" id="MBB3898698.1"/>
    </source>
</evidence>
<dbReference type="GO" id="GO:0055085">
    <property type="term" value="P:transmembrane transport"/>
    <property type="evidence" value="ECO:0007669"/>
    <property type="project" value="InterPro"/>
</dbReference>
<dbReference type="RefSeq" id="WP_184383790.1">
    <property type="nucleotide sequence ID" value="NZ_JACIDJ010000003.1"/>
</dbReference>
<proteinExistence type="inferred from homology"/>
<dbReference type="Proteomes" id="UP000553193">
    <property type="component" value="Unassembled WGS sequence"/>
</dbReference>
<feature type="transmembrane region" description="Helical" evidence="7">
    <location>
        <begin position="213"/>
        <end position="231"/>
    </location>
</feature>
<reference evidence="9 10" key="1">
    <citation type="submission" date="2020-08" db="EMBL/GenBank/DDBJ databases">
        <title>Genomic Encyclopedia of Type Strains, Phase IV (KMG-IV): sequencing the most valuable type-strain genomes for metagenomic binning, comparative biology and taxonomic classification.</title>
        <authorList>
            <person name="Goeker M."/>
        </authorList>
    </citation>
    <scope>NUCLEOTIDE SEQUENCE [LARGE SCALE GENOMIC DNA]</scope>
    <source>
        <strain evidence="9 10">DSM 19979</strain>
    </source>
</reference>
<dbReference type="Gene3D" id="1.10.3720.10">
    <property type="entry name" value="MetI-like"/>
    <property type="match status" value="1"/>
</dbReference>
<dbReference type="CDD" id="cd06261">
    <property type="entry name" value="TM_PBP2"/>
    <property type="match status" value="1"/>
</dbReference>
<keyword evidence="6 7" id="KW-0472">Membrane</keyword>
<feature type="domain" description="ABC transmembrane type-1" evidence="8">
    <location>
        <begin position="47"/>
        <end position="233"/>
    </location>
</feature>
<keyword evidence="4 7" id="KW-0812">Transmembrane</keyword>
<dbReference type="InterPro" id="IPR000515">
    <property type="entry name" value="MetI-like"/>
</dbReference>
<keyword evidence="10" id="KW-1185">Reference proteome</keyword>
<dbReference type="Pfam" id="PF00528">
    <property type="entry name" value="BPD_transp_1"/>
    <property type="match status" value="1"/>
</dbReference>
<evidence type="ECO:0000256" key="7">
    <source>
        <dbReference type="RuleBase" id="RU363032"/>
    </source>
</evidence>
<protein>
    <submittedName>
        <fullName evidence="9">NitT/TauT family transport system permease protein</fullName>
    </submittedName>
</protein>
<dbReference type="GO" id="GO:0005886">
    <property type="term" value="C:plasma membrane"/>
    <property type="evidence" value="ECO:0007669"/>
    <property type="project" value="UniProtKB-SubCell"/>
</dbReference>
<evidence type="ECO:0000256" key="2">
    <source>
        <dbReference type="ARBA" id="ARBA00022448"/>
    </source>
</evidence>
<accession>A0A840A9H1</accession>
<dbReference type="PANTHER" id="PTHR30151">
    <property type="entry name" value="ALKANE SULFONATE ABC TRANSPORTER-RELATED, MEMBRANE SUBUNIT"/>
    <property type="match status" value="1"/>
</dbReference>
<gene>
    <name evidence="9" type="ORF">GGQ83_002141</name>
</gene>
<comment type="similarity">
    <text evidence="7">Belongs to the binding-protein-dependent transport system permease family.</text>
</comment>
<dbReference type="PROSITE" id="PS50928">
    <property type="entry name" value="ABC_TM1"/>
    <property type="match status" value="1"/>
</dbReference>
<keyword evidence="5 7" id="KW-1133">Transmembrane helix</keyword>
<comment type="caution">
    <text evidence="9">The sequence shown here is derived from an EMBL/GenBank/DDBJ whole genome shotgun (WGS) entry which is preliminary data.</text>
</comment>
<keyword evidence="3" id="KW-1003">Cell membrane</keyword>
<dbReference type="PANTHER" id="PTHR30151:SF0">
    <property type="entry name" value="ABC TRANSPORTER PERMEASE PROTEIN MJ0413-RELATED"/>
    <property type="match status" value="1"/>
</dbReference>
<organism evidence="9 10">
    <name type="scientific">Roseococcus suduntuyensis</name>
    <dbReference type="NCBI Taxonomy" id="455361"/>
    <lineage>
        <taxon>Bacteria</taxon>
        <taxon>Pseudomonadati</taxon>
        <taxon>Pseudomonadota</taxon>
        <taxon>Alphaproteobacteria</taxon>
        <taxon>Acetobacterales</taxon>
        <taxon>Roseomonadaceae</taxon>
        <taxon>Roseococcus</taxon>
    </lineage>
</organism>
<feature type="transmembrane region" description="Helical" evidence="7">
    <location>
        <begin position="117"/>
        <end position="139"/>
    </location>
</feature>
<dbReference type="SUPFAM" id="SSF161098">
    <property type="entry name" value="MetI-like"/>
    <property type="match status" value="1"/>
</dbReference>
<dbReference type="InterPro" id="IPR035906">
    <property type="entry name" value="MetI-like_sf"/>
</dbReference>
<evidence type="ECO:0000256" key="5">
    <source>
        <dbReference type="ARBA" id="ARBA00022989"/>
    </source>
</evidence>
<evidence type="ECO:0000256" key="6">
    <source>
        <dbReference type="ARBA" id="ARBA00023136"/>
    </source>
</evidence>
<keyword evidence="2 7" id="KW-0813">Transport</keyword>
<feature type="transmembrane region" description="Helical" evidence="7">
    <location>
        <begin position="91"/>
        <end position="111"/>
    </location>
</feature>
<evidence type="ECO:0000313" key="10">
    <source>
        <dbReference type="Proteomes" id="UP000553193"/>
    </source>
</evidence>
<evidence type="ECO:0000259" key="8">
    <source>
        <dbReference type="PROSITE" id="PS50928"/>
    </source>
</evidence>
<sequence>MAHLLALLLAAAAWEAAARAGWVAMLLFPPPTIILAWLVESLRNGEMAESLMASGQRLVLGFGLGAGLGTLAGLAMGLAPRLHRALDPVIAALHPMPKVALLPLFLVLFGFSEKARMVPVALVAFFPAAIAGAVAVRAIDPLLWNVARNYGAPPLMVLRRLVLPGAWPVLRAGLRLSLNAAIVVLISVEMLSGNDGLGAAVWQSWQTMRVEQLYGTLLVLAMLGLVFNRCLGR</sequence>
<name>A0A840A9H1_9PROT</name>
<evidence type="ECO:0000256" key="3">
    <source>
        <dbReference type="ARBA" id="ARBA00022475"/>
    </source>
</evidence>
<dbReference type="AlphaFoldDB" id="A0A840A9H1"/>
<comment type="subcellular location">
    <subcellularLocation>
        <location evidence="1 7">Cell membrane</location>
        <topology evidence="1 7">Multi-pass membrane protein</topology>
    </subcellularLocation>
</comment>